<name>R0CX74_9FIRM</name>
<feature type="non-terminal residue" evidence="1">
    <location>
        <position position="1"/>
    </location>
</feature>
<keyword evidence="2" id="KW-1185">Reference proteome</keyword>
<accession>R0CX74</accession>
<dbReference type="HOGENOM" id="CLU_3192784_0_0_9"/>
<dbReference type="AlphaFoldDB" id="R0CX74"/>
<organism evidence="1 2">
    <name type="scientific">[Clostridium] clostridioforme 90A6</name>
    <dbReference type="NCBI Taxonomy" id="999406"/>
    <lineage>
        <taxon>Bacteria</taxon>
        <taxon>Bacillati</taxon>
        <taxon>Bacillota</taxon>
        <taxon>Clostridia</taxon>
        <taxon>Lachnospirales</taxon>
        <taxon>Lachnospiraceae</taxon>
        <taxon>Enterocloster</taxon>
    </lineage>
</organism>
<proteinExistence type="predicted"/>
<reference evidence="1" key="1">
    <citation type="submission" date="2013-01" db="EMBL/GenBank/DDBJ databases">
        <title>The Genome Sequence of Clostridium clostridioforme 90A6.</title>
        <authorList>
            <consortium name="The Broad Institute Genome Sequencing Platform"/>
            <person name="Earl A."/>
            <person name="Ward D."/>
            <person name="Feldgarden M."/>
            <person name="Gevers D."/>
            <person name="Courvalin P."/>
            <person name="Lambert T."/>
            <person name="Walker B."/>
            <person name="Young S.K."/>
            <person name="Zeng Q."/>
            <person name="Gargeya S."/>
            <person name="Fitzgerald M."/>
            <person name="Haas B."/>
            <person name="Abouelleil A."/>
            <person name="Alvarado L."/>
            <person name="Arachchi H.M."/>
            <person name="Berlin A.M."/>
            <person name="Chapman S.B."/>
            <person name="Dewar J."/>
            <person name="Goldberg J."/>
            <person name="Griggs A."/>
            <person name="Gujja S."/>
            <person name="Hansen M."/>
            <person name="Howarth C."/>
            <person name="Imamovic A."/>
            <person name="Larimer J."/>
            <person name="McCowan C."/>
            <person name="Murphy C."/>
            <person name="Neiman D."/>
            <person name="Pearson M."/>
            <person name="Priest M."/>
            <person name="Roberts A."/>
            <person name="Saif S."/>
            <person name="Shea T."/>
            <person name="Sisk P."/>
            <person name="Sykes S."/>
            <person name="Wortman J."/>
            <person name="Nusbaum C."/>
            <person name="Birren B."/>
        </authorList>
    </citation>
    <scope>NUCLEOTIDE SEQUENCE [LARGE SCALE GENOMIC DNA]</scope>
    <source>
        <strain evidence="1">90A6</strain>
    </source>
</reference>
<gene>
    <name evidence="1" type="ORF">HMPREF1083_03459</name>
</gene>
<dbReference type="PATRIC" id="fig|999406.3.peg.3713"/>
<protein>
    <submittedName>
        <fullName evidence="1">Uncharacterized protein</fullName>
    </submittedName>
</protein>
<dbReference type="Proteomes" id="UP000013180">
    <property type="component" value="Unassembled WGS sequence"/>
</dbReference>
<sequence length="46" mass="5523">HTYLENRILNKNELNIQNQNIKTSEAIQEIVWKKQTCKCESVYKQT</sequence>
<evidence type="ECO:0000313" key="1">
    <source>
        <dbReference type="EMBL" id="ENZ61352.1"/>
    </source>
</evidence>
<evidence type="ECO:0000313" key="2">
    <source>
        <dbReference type="Proteomes" id="UP000013180"/>
    </source>
</evidence>
<dbReference type="EMBL" id="AGYL01000034">
    <property type="protein sequence ID" value="ENZ61352.1"/>
    <property type="molecule type" value="Genomic_DNA"/>
</dbReference>
<comment type="caution">
    <text evidence="1">The sequence shown here is derived from an EMBL/GenBank/DDBJ whole genome shotgun (WGS) entry which is preliminary data.</text>
</comment>